<organism evidence="5 6">
    <name type="scientific">Saccoglossus kowalevskii</name>
    <name type="common">Acorn worm</name>
    <dbReference type="NCBI Taxonomy" id="10224"/>
    <lineage>
        <taxon>Eukaryota</taxon>
        <taxon>Metazoa</taxon>
        <taxon>Hemichordata</taxon>
        <taxon>Enteropneusta</taxon>
        <taxon>Harrimaniidae</taxon>
        <taxon>Saccoglossus</taxon>
    </lineage>
</organism>
<feature type="region of interest" description="Disordered" evidence="2">
    <location>
        <begin position="1"/>
        <end position="29"/>
    </location>
</feature>
<dbReference type="InterPro" id="IPR026947">
    <property type="entry name" value="UBN_middle_dom"/>
</dbReference>
<dbReference type="RefSeq" id="XP_006820512.1">
    <property type="nucleotide sequence ID" value="XM_006820449.1"/>
</dbReference>
<feature type="compositionally biased region" description="Basic and acidic residues" evidence="2">
    <location>
        <begin position="185"/>
        <end position="204"/>
    </location>
</feature>
<reference evidence="6" key="1">
    <citation type="submission" date="2025-08" db="UniProtKB">
        <authorList>
            <consortium name="RefSeq"/>
        </authorList>
    </citation>
    <scope>IDENTIFICATION</scope>
    <source>
        <tissue evidence="6">Testes</tissue>
    </source>
</reference>
<protein>
    <submittedName>
        <fullName evidence="6">Ubinuclein-2-like</fullName>
    </submittedName>
</protein>
<feature type="region of interest" description="Disordered" evidence="2">
    <location>
        <begin position="268"/>
        <end position="302"/>
    </location>
</feature>
<feature type="domain" description="Hpc2-related" evidence="3">
    <location>
        <begin position="104"/>
        <end position="155"/>
    </location>
</feature>
<feature type="region of interest" description="Disordered" evidence="2">
    <location>
        <begin position="421"/>
        <end position="442"/>
    </location>
</feature>
<evidence type="ECO:0000259" key="3">
    <source>
        <dbReference type="Pfam" id="PF08729"/>
    </source>
</evidence>
<dbReference type="Proteomes" id="UP000694865">
    <property type="component" value="Unplaced"/>
</dbReference>
<accession>A0ABM0MKH1</accession>
<feature type="region of interest" description="Disordered" evidence="2">
    <location>
        <begin position="1029"/>
        <end position="1048"/>
    </location>
</feature>
<feature type="compositionally biased region" description="Polar residues" evidence="2">
    <location>
        <begin position="279"/>
        <end position="290"/>
    </location>
</feature>
<dbReference type="Pfam" id="PF08729">
    <property type="entry name" value="HUN"/>
    <property type="match status" value="1"/>
</dbReference>
<evidence type="ECO:0000256" key="2">
    <source>
        <dbReference type="SAM" id="MobiDB-lite"/>
    </source>
</evidence>
<feature type="region of interest" description="Disordered" evidence="2">
    <location>
        <begin position="157"/>
        <end position="223"/>
    </location>
</feature>
<keyword evidence="5" id="KW-1185">Reference proteome</keyword>
<keyword evidence="1" id="KW-0597">Phosphoprotein</keyword>
<feature type="compositionally biased region" description="Polar residues" evidence="2">
    <location>
        <begin position="755"/>
        <end position="773"/>
    </location>
</feature>
<feature type="region of interest" description="Disordered" evidence="2">
    <location>
        <begin position="738"/>
        <end position="776"/>
    </location>
</feature>
<evidence type="ECO:0000256" key="1">
    <source>
        <dbReference type="ARBA" id="ARBA00022553"/>
    </source>
</evidence>
<feature type="compositionally biased region" description="Basic residues" evidence="2">
    <location>
        <begin position="205"/>
        <end position="219"/>
    </location>
</feature>
<sequence length="1168" mass="128049">MISAMAEPRRIIPTSAWEPPKKEKEKRTEPTLRFNVTLTESNPGTCPEFSYADLLKNALNKAINGKNNPDTVFMDCDEEDIEGLQAIARRFEAKYGPKTGKKKRKRDRIEDLIDASWGYDESDVFIDNSQAYDELVPAELTTKFGGFYINSGQLEFRPVSSSEDSDNDFQDPNKKKKAFKKKRKSSDGLEKERKRKNKDKDPFKKPRKQLMKNGTRIKKGTTPTVAELLQKQQSAKANSSDGDQELSEDMHRNIVNSINAVVQEAMAAATTSENNTTAGSDSDGNTNSENVEAVPKLPSGLSNQLESNIDKLKSAAMSADGKCRFFTPDVNRTLLQIESQARELSCGSRSSVYGHLASHLPCSKETLLKRAKKLRLNEQDRILKEPLQKLKEAVGQTMPEQLDRFQEECQQAAKNKYDKIMEDKMREDRLTSDEDEDKGGKRSIAPRKKFHWTDKIRQLLCDVVAIKVKTYEMSKTRSQSAEDYLKAFLEAEVKSFWPQGWIQTRMLFKESRAAHAPITLSIPKVSRPPGRPPKKVVTVVKKPGDATSDTSNPIPESNAFTILDYADNKSLNTNEESQESDDGAAKRFENLLSTATTTMNTTTHVNAGVFGIAGGIGLDSVKKEKPVPTLLKKEFACKKESSNPSVARKLTSPTFHQDSSFQAMFEKVIGGSSSFSSSAILSAAADSVSGGKTDVNREKISFMSSFSSKQNPQVRISPIPISTNHNREALMKALTTQATMKSPQEPSIPVPRYSPVNSHNVNTSAQSNSSQGEMKSASVRIPAKLISPSAASRTLFTTSSTCLVSSYSSAITNAVNSSIMTSAQQIKKSPITSIMPMIKKELKNNTVCMPMTMTTKTHSQVSPRHVYSMMEKQNNTYPGMQSVSTVKHSVPTAAVFSGNVTKPSKQTMASMKLSAASLKQTMPGMVQTVASMKRAMPSMIQTVSSAKQTMPSAKQTMPSAKQTMPTVKQTMPSAKHNVSTVKQTMSSTTRTVPNVKQTMANMLASRRSPPSSVAPNYNEGLVSRNLPPRLLQTSPVSQGSLPTTQSLQGLHSTSASGLLGGASVAMSPGANIAAGYQSITLVDLTRDPNGLPKHHPNFLSRDAIITGPAPGTYTHGQGSLFATSMHSCPPQQQLPPSLQSFQHQTYTEPHYGRDGTQNLPQYPDFSPQ</sequence>
<proteinExistence type="predicted"/>
<feature type="region of interest" description="Disordered" evidence="2">
    <location>
        <begin position="956"/>
        <end position="989"/>
    </location>
</feature>
<gene>
    <name evidence="6" type="primary">LOC100370569</name>
</gene>
<dbReference type="InterPro" id="IPR014840">
    <property type="entry name" value="HRD"/>
</dbReference>
<feature type="domain" description="Ubinuclein middle" evidence="4">
    <location>
        <begin position="297"/>
        <end position="509"/>
    </location>
</feature>
<evidence type="ECO:0000313" key="6">
    <source>
        <dbReference type="RefSeq" id="XP_006820512.1"/>
    </source>
</evidence>
<evidence type="ECO:0000259" key="4">
    <source>
        <dbReference type="Pfam" id="PF14075"/>
    </source>
</evidence>
<dbReference type="PANTHER" id="PTHR21669">
    <property type="entry name" value="CAPZ-INTERACTING PROTEIN AND RELATED PROTEINS"/>
    <property type="match status" value="1"/>
</dbReference>
<evidence type="ECO:0000313" key="5">
    <source>
        <dbReference type="Proteomes" id="UP000694865"/>
    </source>
</evidence>
<feature type="compositionally biased region" description="Polar residues" evidence="2">
    <location>
        <begin position="1031"/>
        <end position="1048"/>
    </location>
</feature>
<feature type="compositionally biased region" description="Basic residues" evidence="2">
    <location>
        <begin position="174"/>
        <end position="184"/>
    </location>
</feature>
<feature type="compositionally biased region" description="Basic and acidic residues" evidence="2">
    <location>
        <begin position="19"/>
        <end position="29"/>
    </location>
</feature>
<dbReference type="PANTHER" id="PTHR21669:SF28">
    <property type="entry name" value="YEMANUCLEIN"/>
    <property type="match status" value="1"/>
</dbReference>
<feature type="compositionally biased region" description="Low complexity" evidence="2">
    <location>
        <begin position="268"/>
        <end position="278"/>
    </location>
</feature>
<name>A0ABM0MKH1_SACKO</name>
<feature type="region of interest" description="Disordered" evidence="2">
    <location>
        <begin position="1147"/>
        <end position="1168"/>
    </location>
</feature>
<dbReference type="GeneID" id="100370569"/>
<dbReference type="Pfam" id="PF14075">
    <property type="entry name" value="UBN_AB"/>
    <property type="match status" value="1"/>
</dbReference>
<feature type="compositionally biased region" description="Basic and acidic residues" evidence="2">
    <location>
        <begin position="421"/>
        <end position="432"/>
    </location>
</feature>